<evidence type="ECO:0000256" key="1">
    <source>
        <dbReference type="ARBA" id="ARBA00004123"/>
    </source>
</evidence>
<dbReference type="EMBL" id="JAFBMS010002123">
    <property type="protein sequence ID" value="KAG9328530.1"/>
    <property type="molecule type" value="Genomic_DNA"/>
</dbReference>
<feature type="compositionally biased region" description="Low complexity" evidence="11">
    <location>
        <begin position="178"/>
        <end position="209"/>
    </location>
</feature>
<dbReference type="GO" id="GO:0000978">
    <property type="term" value="F:RNA polymerase II cis-regulatory region sequence-specific DNA binding"/>
    <property type="evidence" value="ECO:0007669"/>
    <property type="project" value="TreeGrafter"/>
</dbReference>
<feature type="compositionally biased region" description="Acidic residues" evidence="11">
    <location>
        <begin position="343"/>
        <end position="356"/>
    </location>
</feature>
<dbReference type="AlphaFoldDB" id="A0A8T2MN55"/>
<sequence length="505" mass="54942">MKLCGNFLENEFRGKLVSQRWTRGERNSTYQTTRRKPATMSLDVDEKRTRTRSRANRGTGELGGQELSVQNCPLAKKRKQEEAESEQDLPASKRKARPLALTLDEGYGVDSPSSDEEGREGLPQKQGAESEEEHKEEVEEEEVTKREESGESTAEHTEEQSFLAESSGAEKGEDTEQSPVAAVTATASATSAATPATTTTSSNAPETTLTVTPTVTNEATPSAVHDITPTVIAVATPLVLSEATPTSAPVAGTHLSVYHEMVASSLLHLSQVTETTPFQQQGATDMEKQTGRGQATRDSEEDEDEEYDEEEDEAQEATVCAQTGTTAQGSETEADLETPLGEELAEEEEEEEEEDGLSQGSEVREETEVEPYDVARGNLGLLEQAIALKAEQGQSHTPEKLRQFAPEERPPRGPETPRSKAYYSKEKKEVKCPTPGCDGTGHVTGLYPHHRSLSGCPHKDRIPPEICLAVPSLPLKNSPNLSTSSPSKRSRWWSPRQGAPTPTES</sequence>
<feature type="compositionally biased region" description="Low complexity" evidence="11">
    <location>
        <begin position="471"/>
        <end position="496"/>
    </location>
</feature>
<comment type="caution">
    <text evidence="12">The sequence shown here is derived from an EMBL/GenBank/DDBJ whole genome shotgun (WGS) entry which is preliminary data.</text>
</comment>
<feature type="compositionally biased region" description="Basic and acidic residues" evidence="11">
    <location>
        <begin position="285"/>
        <end position="298"/>
    </location>
</feature>
<feature type="compositionally biased region" description="Basic and acidic residues" evidence="11">
    <location>
        <begin position="132"/>
        <end position="159"/>
    </location>
</feature>
<keyword evidence="9" id="KW-0539">Nucleus</keyword>
<evidence type="ECO:0000256" key="3">
    <source>
        <dbReference type="ARBA" id="ARBA00022723"/>
    </source>
</evidence>
<evidence type="ECO:0000256" key="2">
    <source>
        <dbReference type="ARBA" id="ARBA00010194"/>
    </source>
</evidence>
<protein>
    <recommendedName>
        <fullName evidence="14">Myelin transcription factor 1</fullName>
    </recommendedName>
</protein>
<evidence type="ECO:0000256" key="7">
    <source>
        <dbReference type="ARBA" id="ARBA00023015"/>
    </source>
</evidence>
<evidence type="ECO:0000256" key="4">
    <source>
        <dbReference type="ARBA" id="ARBA00022737"/>
    </source>
</evidence>
<reference evidence="12" key="1">
    <citation type="thesis" date="2021" institute="BYU ScholarsArchive" country="Provo, UT, USA">
        <title>Applications of and Algorithms for Genome Assembly and Genomic Analyses with an Emphasis on Marine Teleosts.</title>
        <authorList>
            <person name="Pickett B.D."/>
        </authorList>
    </citation>
    <scope>NUCLEOTIDE SEQUENCE</scope>
    <source>
        <strain evidence="12">HI-2016</strain>
    </source>
</reference>
<dbReference type="Pfam" id="PF01530">
    <property type="entry name" value="zf-C2HC"/>
    <property type="match status" value="1"/>
</dbReference>
<dbReference type="InterPro" id="IPR036060">
    <property type="entry name" value="Znf_C2H2C_sf"/>
</dbReference>
<dbReference type="FunFam" id="4.10.320.30:FF:000001">
    <property type="entry name" value="Myelin transcription factor 1-like, a"/>
    <property type="match status" value="1"/>
</dbReference>
<evidence type="ECO:0000256" key="9">
    <source>
        <dbReference type="ARBA" id="ARBA00023242"/>
    </source>
</evidence>
<keyword evidence="4" id="KW-0677">Repeat</keyword>
<dbReference type="InterPro" id="IPR002515">
    <property type="entry name" value="Znf_C2H2C"/>
</dbReference>
<proteinExistence type="inferred from homology"/>
<accession>A0A8T2MN55</accession>
<feature type="region of interest" description="Disordered" evidence="11">
    <location>
        <begin position="277"/>
        <end position="436"/>
    </location>
</feature>
<name>A0A8T2MN55_9TELE</name>
<feature type="compositionally biased region" description="Acidic residues" evidence="11">
    <location>
        <begin position="299"/>
        <end position="315"/>
    </location>
</feature>
<organism evidence="12 13">
    <name type="scientific">Albula glossodonta</name>
    <name type="common">roundjaw bonefish</name>
    <dbReference type="NCBI Taxonomy" id="121402"/>
    <lineage>
        <taxon>Eukaryota</taxon>
        <taxon>Metazoa</taxon>
        <taxon>Chordata</taxon>
        <taxon>Craniata</taxon>
        <taxon>Vertebrata</taxon>
        <taxon>Euteleostomi</taxon>
        <taxon>Actinopterygii</taxon>
        <taxon>Neopterygii</taxon>
        <taxon>Teleostei</taxon>
        <taxon>Albuliformes</taxon>
        <taxon>Albulidae</taxon>
        <taxon>Albula</taxon>
    </lineage>
</organism>
<evidence type="ECO:0000313" key="13">
    <source>
        <dbReference type="Proteomes" id="UP000824540"/>
    </source>
</evidence>
<dbReference type="SUPFAM" id="SSF103637">
    <property type="entry name" value="CCHHC domain"/>
    <property type="match status" value="1"/>
</dbReference>
<keyword evidence="3" id="KW-0479">Metal-binding</keyword>
<evidence type="ECO:0000256" key="10">
    <source>
        <dbReference type="PROSITE-ProRule" id="PRU01143"/>
    </source>
</evidence>
<dbReference type="PANTHER" id="PTHR10816:SF10">
    <property type="entry name" value="MYELIN TRANSCRIPTION FACTOR 1"/>
    <property type="match status" value="1"/>
</dbReference>
<evidence type="ECO:0000256" key="6">
    <source>
        <dbReference type="ARBA" id="ARBA00022833"/>
    </source>
</evidence>
<feature type="region of interest" description="Disordered" evidence="11">
    <location>
        <begin position="23"/>
        <end position="209"/>
    </location>
</feature>
<dbReference type="OrthoDB" id="10069059at2759"/>
<evidence type="ECO:0008006" key="14">
    <source>
        <dbReference type="Google" id="ProtNLM"/>
    </source>
</evidence>
<dbReference type="PROSITE" id="PS51802">
    <property type="entry name" value="ZF_CCHHC"/>
    <property type="match status" value="1"/>
</dbReference>
<keyword evidence="8" id="KW-0804">Transcription</keyword>
<evidence type="ECO:0000313" key="12">
    <source>
        <dbReference type="EMBL" id="KAG9328530.1"/>
    </source>
</evidence>
<evidence type="ECO:0000256" key="8">
    <source>
        <dbReference type="ARBA" id="ARBA00023163"/>
    </source>
</evidence>
<evidence type="ECO:0000256" key="5">
    <source>
        <dbReference type="ARBA" id="ARBA00022771"/>
    </source>
</evidence>
<feature type="compositionally biased region" description="Basic and acidic residues" evidence="11">
    <location>
        <begin position="397"/>
        <end position="431"/>
    </location>
</feature>
<feature type="region of interest" description="Disordered" evidence="11">
    <location>
        <begin position="471"/>
        <end position="505"/>
    </location>
</feature>
<evidence type="ECO:0000256" key="11">
    <source>
        <dbReference type="SAM" id="MobiDB-lite"/>
    </source>
</evidence>
<dbReference type="GO" id="GO:0000981">
    <property type="term" value="F:DNA-binding transcription factor activity, RNA polymerase II-specific"/>
    <property type="evidence" value="ECO:0007669"/>
    <property type="project" value="TreeGrafter"/>
</dbReference>
<keyword evidence="13" id="KW-1185">Reference proteome</keyword>
<dbReference type="GO" id="GO:0008270">
    <property type="term" value="F:zinc ion binding"/>
    <property type="evidence" value="ECO:0007669"/>
    <property type="project" value="UniProtKB-KW"/>
</dbReference>
<comment type="similarity">
    <text evidence="2">Belongs to the MYT1 family.</text>
</comment>
<keyword evidence="6" id="KW-0862">Zinc</keyword>
<gene>
    <name evidence="12" type="ORF">JZ751_013432</name>
</gene>
<dbReference type="PANTHER" id="PTHR10816">
    <property type="entry name" value="MYELIN TRANSCRIPTION FACTOR 1-RELATED"/>
    <property type="match status" value="1"/>
</dbReference>
<feature type="compositionally biased region" description="Polar residues" evidence="11">
    <location>
        <begin position="320"/>
        <end position="331"/>
    </location>
</feature>
<dbReference type="GO" id="GO:0005634">
    <property type="term" value="C:nucleus"/>
    <property type="evidence" value="ECO:0007669"/>
    <property type="project" value="UniProtKB-SubCell"/>
</dbReference>
<keyword evidence="7" id="KW-0805">Transcription regulation</keyword>
<dbReference type="Proteomes" id="UP000824540">
    <property type="component" value="Unassembled WGS sequence"/>
</dbReference>
<keyword evidence="5 10" id="KW-0863">Zinc-finger</keyword>
<comment type="subcellular location">
    <subcellularLocation>
        <location evidence="1">Nucleus</location>
    </subcellularLocation>
</comment>
<dbReference type="Gene3D" id="4.10.320.30">
    <property type="match status" value="1"/>
</dbReference>